<evidence type="ECO:0000313" key="1">
    <source>
        <dbReference type="EMBL" id="KAF5893327.1"/>
    </source>
</evidence>
<dbReference type="Gene3D" id="2.60.40.10">
    <property type="entry name" value="Immunoglobulins"/>
    <property type="match status" value="1"/>
</dbReference>
<dbReference type="EMBL" id="QNUK01000440">
    <property type="protein sequence ID" value="KAF5893327.1"/>
    <property type="molecule type" value="Genomic_DNA"/>
</dbReference>
<dbReference type="OrthoDB" id="8439544at2759"/>
<gene>
    <name evidence="1" type="ORF">DAT39_016963</name>
</gene>
<evidence type="ECO:0000313" key="2">
    <source>
        <dbReference type="Proteomes" id="UP000727407"/>
    </source>
</evidence>
<dbReference type="InterPro" id="IPR036179">
    <property type="entry name" value="Ig-like_dom_sf"/>
</dbReference>
<protein>
    <submittedName>
        <fullName evidence="1">Carcinoembryonic antigen-related cell adhesion molecule 5-like isoform X1</fullName>
    </submittedName>
</protein>
<dbReference type="AlphaFoldDB" id="A0A8J4WW16"/>
<feature type="non-terminal residue" evidence="1">
    <location>
        <position position="110"/>
    </location>
</feature>
<proteinExistence type="predicted"/>
<name>A0A8J4WW16_CLAMG</name>
<sequence>LLAQDPVVCNFTESNNQCSVALGQRLHLQMPLVDMLQLKFTDKTFTDRIILKYRKCNSTTPNFPGWQFDNDTKTLILTSAERSDSGTYTLETFDVNGTTKGNYTLQLNIK</sequence>
<dbReference type="Proteomes" id="UP000727407">
    <property type="component" value="Unassembled WGS sequence"/>
</dbReference>
<feature type="non-terminal residue" evidence="1">
    <location>
        <position position="1"/>
    </location>
</feature>
<reference evidence="1" key="1">
    <citation type="submission" date="2020-07" db="EMBL/GenBank/DDBJ databases">
        <title>Clarias magur genome sequencing, assembly and annotation.</title>
        <authorList>
            <person name="Kushwaha B."/>
            <person name="Kumar R."/>
            <person name="Das P."/>
            <person name="Joshi C.G."/>
            <person name="Kumar D."/>
            <person name="Nagpure N.S."/>
            <person name="Pandey M."/>
            <person name="Agarwal S."/>
            <person name="Srivastava S."/>
            <person name="Singh M."/>
            <person name="Sahoo L."/>
            <person name="Jayasankar P."/>
            <person name="Meher P.K."/>
            <person name="Koringa P.G."/>
            <person name="Iquebal M.A."/>
            <person name="Das S.P."/>
            <person name="Bit A."/>
            <person name="Patnaik S."/>
            <person name="Patel N."/>
            <person name="Shah T.M."/>
            <person name="Hinsu A."/>
            <person name="Jena J.K."/>
        </authorList>
    </citation>
    <scope>NUCLEOTIDE SEQUENCE</scope>
    <source>
        <strain evidence="1">CIFAMagur01</strain>
        <tissue evidence="1">Testis</tissue>
    </source>
</reference>
<organism evidence="1 2">
    <name type="scientific">Clarias magur</name>
    <name type="common">Asian catfish</name>
    <name type="synonym">Macropteronotus magur</name>
    <dbReference type="NCBI Taxonomy" id="1594786"/>
    <lineage>
        <taxon>Eukaryota</taxon>
        <taxon>Metazoa</taxon>
        <taxon>Chordata</taxon>
        <taxon>Craniata</taxon>
        <taxon>Vertebrata</taxon>
        <taxon>Euteleostomi</taxon>
        <taxon>Actinopterygii</taxon>
        <taxon>Neopterygii</taxon>
        <taxon>Teleostei</taxon>
        <taxon>Ostariophysi</taxon>
        <taxon>Siluriformes</taxon>
        <taxon>Clariidae</taxon>
        <taxon>Clarias</taxon>
    </lineage>
</organism>
<comment type="caution">
    <text evidence="1">The sequence shown here is derived from an EMBL/GenBank/DDBJ whole genome shotgun (WGS) entry which is preliminary data.</text>
</comment>
<accession>A0A8J4WW16</accession>
<dbReference type="SUPFAM" id="SSF48726">
    <property type="entry name" value="Immunoglobulin"/>
    <property type="match status" value="1"/>
</dbReference>
<dbReference type="InterPro" id="IPR013783">
    <property type="entry name" value="Ig-like_fold"/>
</dbReference>
<keyword evidence="2" id="KW-1185">Reference proteome</keyword>